<evidence type="ECO:0000313" key="2">
    <source>
        <dbReference type="Proteomes" id="UP000708208"/>
    </source>
</evidence>
<reference evidence="1" key="1">
    <citation type="submission" date="2021-06" db="EMBL/GenBank/DDBJ databases">
        <authorList>
            <person name="Hodson N. C."/>
            <person name="Mongue J. A."/>
            <person name="Jaron S. K."/>
        </authorList>
    </citation>
    <scope>NUCLEOTIDE SEQUENCE</scope>
</reference>
<name>A0A8J2J6I9_9HEXA</name>
<comment type="caution">
    <text evidence="1">The sequence shown here is derived from an EMBL/GenBank/DDBJ whole genome shotgun (WGS) entry which is preliminary data.</text>
</comment>
<proteinExistence type="predicted"/>
<dbReference type="EMBL" id="CAJVCH010024368">
    <property type="protein sequence ID" value="CAG7696480.1"/>
    <property type="molecule type" value="Genomic_DNA"/>
</dbReference>
<sequence>ATNDHLIHCVPTYEQVSAGYSFYPPASSAAGASAMMMSNHVSNSIMSLASNGRDGKTE</sequence>
<accession>A0A8J2J6I9</accession>
<feature type="non-terminal residue" evidence="1">
    <location>
        <position position="1"/>
    </location>
</feature>
<organism evidence="1 2">
    <name type="scientific">Allacma fusca</name>
    <dbReference type="NCBI Taxonomy" id="39272"/>
    <lineage>
        <taxon>Eukaryota</taxon>
        <taxon>Metazoa</taxon>
        <taxon>Ecdysozoa</taxon>
        <taxon>Arthropoda</taxon>
        <taxon>Hexapoda</taxon>
        <taxon>Collembola</taxon>
        <taxon>Symphypleona</taxon>
        <taxon>Sminthuridae</taxon>
        <taxon>Allacma</taxon>
    </lineage>
</organism>
<dbReference type="Proteomes" id="UP000708208">
    <property type="component" value="Unassembled WGS sequence"/>
</dbReference>
<evidence type="ECO:0000313" key="1">
    <source>
        <dbReference type="EMBL" id="CAG7696480.1"/>
    </source>
</evidence>
<gene>
    <name evidence="1" type="ORF">AFUS01_LOCUS3957</name>
</gene>
<keyword evidence="2" id="KW-1185">Reference proteome</keyword>
<dbReference type="AlphaFoldDB" id="A0A8J2J6I9"/>
<protein>
    <submittedName>
        <fullName evidence="1">Uncharacterized protein</fullName>
    </submittedName>
</protein>